<feature type="compositionally biased region" description="Basic and acidic residues" evidence="1">
    <location>
        <begin position="808"/>
        <end position="838"/>
    </location>
</feature>
<keyword evidence="3" id="KW-0732">Signal</keyword>
<sequence>MKNVLVVLLILISLQLVSSLTQLQESARGFLTSLYEHVKFRDPKIFHQDYQEIKKGVLIGNYDGAVEFMKNHSNAENQHFSEIFKKFQNYSNSQDQNKKRSQKMSECPGAEPVQSMSPNFGGIQGFYNIAKGISDSLQKLPTDKMYRDLKNAIFANSEGDTKAAVENMVKDQSGPMIFWSLGILFILLALILIVTSIILQCCCACFKPKPKELKKRKTCGFILLGFLVICLVFLMTGVILYNMAQADLSTGIADGDKYTDTLSGDLSRVLTKGNAQIKCELQKTTDTMFDDLKNQMKSYAKTVIDGTKKQTGFQALHDFDSAAYNQQLDDTINKGQALWDILSRTTGSSQCSQMIPIFTNKIGQSIKLNLQAFQGIATVVSGEMSKASEKFDEVQRDVQTHADSAANQMGTTQIDIKSSLDSMDTMIGDLDRDMSTVIDEVKTGRKEFEPTYDSISSVLIIFVNIPATIIIVFLIITIILIILKTTIGKSLGKCGNLIVIIGFYITVILSMLLILISSLAFIGGWGVSSICVPIFEDSTNRLFNLIEFATPEFDGKKGPVVNAGKAMDVCSSESGTVFGAIGGQSFLSLKSINEKLDLNSYKSQAEQKIKASIPPIFSVPTNTLHTQLTSVEGDFTALKDQDLKSACNVDPSEYLTALEISVQQSRGYLGLIDALNDNVGRAKEITVGLNAAEFDKAQGIIETSVKKLINNLETIDFKCRPIVQIYHNLGHVICQQFGQPIHGLWAAIGLTGLVAFFAAIPLLLAYRWLKTPEPDSDNEKDKEKEKEKEKDEKSGKNKGKGSKNKKKAKEEEKSKEKDKDIEKSNKEHVDDVADDGKMPRVNAEQAEEGAEPKAAAEPPKPATPQNLSKSKESDKSQHSQTSLKNKKN</sequence>
<feature type="compositionally biased region" description="Polar residues" evidence="1">
    <location>
        <begin position="878"/>
        <end position="888"/>
    </location>
</feature>
<feature type="transmembrane region" description="Helical" evidence="2">
    <location>
        <begin position="744"/>
        <end position="766"/>
    </location>
</feature>
<feature type="region of interest" description="Disordered" evidence="1">
    <location>
        <begin position="772"/>
        <end position="888"/>
    </location>
</feature>
<dbReference type="Proteomes" id="UP001152747">
    <property type="component" value="Unassembled WGS sequence"/>
</dbReference>
<evidence type="ECO:0000313" key="4">
    <source>
        <dbReference type="EMBL" id="CAI5443419.1"/>
    </source>
</evidence>
<gene>
    <name evidence="4" type="ORF">CAMP_LOCUS6056</name>
</gene>
<dbReference type="OrthoDB" id="5818040at2759"/>
<keyword evidence="2" id="KW-0812">Transmembrane</keyword>
<organism evidence="4 5">
    <name type="scientific">Caenorhabditis angaria</name>
    <dbReference type="NCBI Taxonomy" id="860376"/>
    <lineage>
        <taxon>Eukaryota</taxon>
        <taxon>Metazoa</taxon>
        <taxon>Ecdysozoa</taxon>
        <taxon>Nematoda</taxon>
        <taxon>Chromadorea</taxon>
        <taxon>Rhabditida</taxon>
        <taxon>Rhabditina</taxon>
        <taxon>Rhabditomorpha</taxon>
        <taxon>Rhabditoidea</taxon>
        <taxon>Rhabditidae</taxon>
        <taxon>Peloderinae</taxon>
        <taxon>Caenorhabditis</taxon>
    </lineage>
</organism>
<reference evidence="4" key="1">
    <citation type="submission" date="2022-11" db="EMBL/GenBank/DDBJ databases">
        <authorList>
            <person name="Kikuchi T."/>
        </authorList>
    </citation>
    <scope>NUCLEOTIDE SEQUENCE</scope>
    <source>
        <strain evidence="4">PS1010</strain>
    </source>
</reference>
<evidence type="ECO:0000313" key="5">
    <source>
        <dbReference type="Proteomes" id="UP001152747"/>
    </source>
</evidence>
<feature type="transmembrane region" description="Helical" evidence="2">
    <location>
        <begin position="177"/>
        <end position="206"/>
    </location>
</feature>
<keyword evidence="5" id="KW-1185">Reference proteome</keyword>
<evidence type="ECO:0008006" key="6">
    <source>
        <dbReference type="Google" id="ProtNLM"/>
    </source>
</evidence>
<accession>A0A9P1IDV9</accession>
<keyword evidence="2" id="KW-0472">Membrane</keyword>
<feature type="transmembrane region" description="Helical" evidence="2">
    <location>
        <begin position="458"/>
        <end position="483"/>
    </location>
</feature>
<protein>
    <recommendedName>
        <fullName evidence="6">Protein tweety homolog</fullName>
    </recommendedName>
</protein>
<feature type="compositionally biased region" description="Basic and acidic residues" evidence="1">
    <location>
        <begin position="772"/>
        <end position="795"/>
    </location>
</feature>
<feature type="signal peptide" evidence="3">
    <location>
        <begin position="1"/>
        <end position="19"/>
    </location>
</feature>
<evidence type="ECO:0000256" key="3">
    <source>
        <dbReference type="SAM" id="SignalP"/>
    </source>
</evidence>
<feature type="region of interest" description="Disordered" evidence="1">
    <location>
        <begin position="92"/>
        <end position="116"/>
    </location>
</feature>
<feature type="transmembrane region" description="Helical" evidence="2">
    <location>
        <begin position="495"/>
        <end position="525"/>
    </location>
</feature>
<dbReference type="AlphaFoldDB" id="A0A9P1IDV9"/>
<proteinExistence type="predicted"/>
<feature type="compositionally biased region" description="Basic residues" evidence="1">
    <location>
        <begin position="796"/>
        <end position="807"/>
    </location>
</feature>
<evidence type="ECO:0000256" key="1">
    <source>
        <dbReference type="SAM" id="MobiDB-lite"/>
    </source>
</evidence>
<dbReference type="PANTHER" id="PTHR11238">
    <property type="entry name" value="PROMININ ISOFORM D-RELATED"/>
    <property type="match status" value="1"/>
</dbReference>
<comment type="caution">
    <text evidence="4">The sequence shown here is derived from an EMBL/GenBank/DDBJ whole genome shotgun (WGS) entry which is preliminary data.</text>
</comment>
<dbReference type="EMBL" id="CANHGI010000002">
    <property type="protein sequence ID" value="CAI5443419.1"/>
    <property type="molecule type" value="Genomic_DNA"/>
</dbReference>
<name>A0A9P1IDV9_9PELO</name>
<feature type="chain" id="PRO_5040299830" description="Protein tweety homolog" evidence="3">
    <location>
        <begin position="20"/>
        <end position="888"/>
    </location>
</feature>
<evidence type="ECO:0000256" key="2">
    <source>
        <dbReference type="SAM" id="Phobius"/>
    </source>
</evidence>
<dbReference type="PANTHER" id="PTHR11238:SF9">
    <property type="entry name" value="PROMININ, ISOFORM D"/>
    <property type="match status" value="1"/>
</dbReference>
<feature type="transmembrane region" description="Helical" evidence="2">
    <location>
        <begin position="218"/>
        <end position="241"/>
    </location>
</feature>
<keyword evidence="2" id="KW-1133">Transmembrane helix</keyword>